<reference evidence="1" key="1">
    <citation type="journal article" date="2014" name="Front. Microbiol.">
        <title>High frequency of phylogenetically diverse reductive dehalogenase-homologous genes in deep subseafloor sedimentary metagenomes.</title>
        <authorList>
            <person name="Kawai M."/>
            <person name="Futagami T."/>
            <person name="Toyoda A."/>
            <person name="Takaki Y."/>
            <person name="Nishi S."/>
            <person name="Hori S."/>
            <person name="Arai W."/>
            <person name="Tsubouchi T."/>
            <person name="Morono Y."/>
            <person name="Uchiyama I."/>
            <person name="Ito T."/>
            <person name="Fujiyama A."/>
            <person name="Inagaki F."/>
            <person name="Takami H."/>
        </authorList>
    </citation>
    <scope>NUCLEOTIDE SEQUENCE</scope>
    <source>
        <strain evidence="1">Expedition CK06-06</strain>
    </source>
</reference>
<comment type="caution">
    <text evidence="1">The sequence shown here is derived from an EMBL/GenBank/DDBJ whole genome shotgun (WGS) entry which is preliminary data.</text>
</comment>
<proteinExistence type="predicted"/>
<dbReference type="EMBL" id="BARS01034356">
    <property type="protein sequence ID" value="GAG21320.1"/>
    <property type="molecule type" value="Genomic_DNA"/>
</dbReference>
<gene>
    <name evidence="1" type="ORF">S01H1_53086</name>
</gene>
<feature type="non-terminal residue" evidence="1">
    <location>
        <position position="86"/>
    </location>
</feature>
<organism evidence="1">
    <name type="scientific">marine sediment metagenome</name>
    <dbReference type="NCBI Taxonomy" id="412755"/>
    <lineage>
        <taxon>unclassified sequences</taxon>
        <taxon>metagenomes</taxon>
        <taxon>ecological metagenomes</taxon>
    </lineage>
</organism>
<accession>X0VSU9</accession>
<protein>
    <submittedName>
        <fullName evidence="1">Uncharacterized protein</fullName>
    </submittedName>
</protein>
<sequence length="86" mass="9750">MKAYQYILTKQIQWALNRNLALIGSKGNRGRPSYIEELKDNLFQPLLLKTRQEFEFGDGREIPYSSSGLAKMNAVHSSSALSVNVF</sequence>
<name>X0VSU9_9ZZZZ</name>
<evidence type="ECO:0000313" key="1">
    <source>
        <dbReference type="EMBL" id="GAG21320.1"/>
    </source>
</evidence>
<dbReference type="AlphaFoldDB" id="X0VSU9"/>